<evidence type="ECO:0000313" key="6">
    <source>
        <dbReference type="EMBL" id="EFG26717.2"/>
    </source>
</evidence>
<name>W5IIP1_SCAIO</name>
<dbReference type="Pfam" id="PF13302">
    <property type="entry name" value="Acetyltransf_3"/>
    <property type="match status" value="1"/>
</dbReference>
<dbReference type="GO" id="GO:0005737">
    <property type="term" value="C:cytoplasm"/>
    <property type="evidence" value="ECO:0007669"/>
    <property type="project" value="TreeGrafter"/>
</dbReference>
<keyword evidence="1" id="KW-0808">Transferase</keyword>
<evidence type="ECO:0000256" key="2">
    <source>
        <dbReference type="ARBA" id="ARBA00023315"/>
    </source>
</evidence>
<dbReference type="InterPro" id="IPR051531">
    <property type="entry name" value="N-acetyltransferase"/>
</dbReference>
<dbReference type="HOGENOM" id="CLU_013985_40_0_11"/>
<dbReference type="PANTHER" id="PTHR43792">
    <property type="entry name" value="GNAT FAMILY, PUTATIVE (AFU_ORTHOLOGUE AFUA_3G00765)-RELATED-RELATED"/>
    <property type="match status" value="1"/>
</dbReference>
<dbReference type="AlphaFoldDB" id="W5IIP1"/>
<comment type="similarity">
    <text evidence="3">Belongs to the acetyltransferase family. RimJ subfamily.</text>
</comment>
<comment type="caution">
    <text evidence="6">The sequence shown here is derived from an EMBL/GenBank/DDBJ whole genome shotgun (WGS) entry which is preliminary data.</text>
</comment>
<keyword evidence="7" id="KW-1185">Reference proteome</keyword>
<feature type="region of interest" description="Disordered" evidence="4">
    <location>
        <begin position="46"/>
        <end position="86"/>
    </location>
</feature>
<protein>
    <recommendedName>
        <fullName evidence="5">N-acetyltransferase domain-containing protein</fullName>
    </recommendedName>
</protein>
<dbReference type="Proteomes" id="UP000005777">
    <property type="component" value="Unassembled WGS sequence"/>
</dbReference>
<proteinExistence type="inferred from homology"/>
<evidence type="ECO:0000259" key="5">
    <source>
        <dbReference type="PROSITE" id="PS51186"/>
    </source>
</evidence>
<dbReference type="PROSITE" id="PS51186">
    <property type="entry name" value="GNAT"/>
    <property type="match status" value="1"/>
</dbReference>
<dbReference type="Gene3D" id="3.40.630.30">
    <property type="match status" value="1"/>
</dbReference>
<evidence type="ECO:0000256" key="4">
    <source>
        <dbReference type="SAM" id="MobiDB-lite"/>
    </source>
</evidence>
<dbReference type="InterPro" id="IPR016181">
    <property type="entry name" value="Acyl_CoA_acyltransferase"/>
</dbReference>
<dbReference type="EMBL" id="ADCX01000002">
    <property type="protein sequence ID" value="EFG26717.2"/>
    <property type="molecule type" value="Genomic_DNA"/>
</dbReference>
<organism evidence="6 7">
    <name type="scientific">Scardovia inopinata F0304</name>
    <dbReference type="NCBI Taxonomy" id="641146"/>
    <lineage>
        <taxon>Bacteria</taxon>
        <taxon>Bacillati</taxon>
        <taxon>Actinomycetota</taxon>
        <taxon>Actinomycetes</taxon>
        <taxon>Bifidobacteriales</taxon>
        <taxon>Bifidobacteriaceae</taxon>
        <taxon>Scardovia</taxon>
    </lineage>
</organism>
<dbReference type="PANTHER" id="PTHR43792:SF8">
    <property type="entry name" value="[RIBOSOMAL PROTEIN US5]-ALANINE N-ACETYLTRANSFERASE"/>
    <property type="match status" value="1"/>
</dbReference>
<evidence type="ECO:0000313" key="7">
    <source>
        <dbReference type="Proteomes" id="UP000005777"/>
    </source>
</evidence>
<evidence type="ECO:0000256" key="3">
    <source>
        <dbReference type="ARBA" id="ARBA00038502"/>
    </source>
</evidence>
<dbReference type="eggNOG" id="COG1670">
    <property type="taxonomic scope" value="Bacteria"/>
</dbReference>
<dbReference type="GO" id="GO:0008999">
    <property type="term" value="F:protein-N-terminal-alanine acetyltransferase activity"/>
    <property type="evidence" value="ECO:0007669"/>
    <property type="project" value="TreeGrafter"/>
</dbReference>
<sequence length="274" mass="30958">MSGFFRDLFAPKRRGLVDDSHFILPDAIGPIQGGVLSRYYARGGVNMDQKNPPHVQNGNSQNNGPAGGLESVPTSGSTPVPTPTDSLILRPMQMDFQDEWTNLRWRNDDWLKPWESDNPLKNQESRESAGLTFNAWIMNIRKTEAAGTGSIFAIFHRGVMIGQISLGAMVYGSIRSGIIGYWIDQGQAGHGYIPRAAAQLCDWAFFDETGPRLHRIEIDMIPDNFRSVRVAQKLGFTEEGLRRRYMYINGQWTDHRIFSLLSDEFPHKICDRLN</sequence>
<evidence type="ECO:0000256" key="1">
    <source>
        <dbReference type="ARBA" id="ARBA00022679"/>
    </source>
</evidence>
<feature type="compositionally biased region" description="Polar residues" evidence="4">
    <location>
        <begin position="54"/>
        <end position="64"/>
    </location>
</feature>
<dbReference type="RefSeq" id="WP_040590432.1">
    <property type="nucleotide sequence ID" value="NZ_GG770225.1"/>
</dbReference>
<gene>
    <name evidence="6" type="ORF">HMPREF9020_00344</name>
</gene>
<dbReference type="SUPFAM" id="SSF55729">
    <property type="entry name" value="Acyl-CoA N-acyltransferases (Nat)"/>
    <property type="match status" value="1"/>
</dbReference>
<dbReference type="InterPro" id="IPR000182">
    <property type="entry name" value="GNAT_dom"/>
</dbReference>
<accession>W5IIP1</accession>
<feature type="compositionally biased region" description="Low complexity" evidence="4">
    <location>
        <begin position="71"/>
        <end position="86"/>
    </location>
</feature>
<reference evidence="6 7" key="1">
    <citation type="submission" date="2012-01" db="EMBL/GenBank/DDBJ databases">
        <title>The Genome Sequence of Scardovia inopinata F0304.</title>
        <authorList>
            <consortium name="The Broad Institute Genome Sequencing Platform"/>
            <person name="Ward D."/>
            <person name="Earl A."/>
            <person name="Feldgarden M."/>
            <person name="Gevers D."/>
            <person name="Young S."/>
            <person name="Zeng Q."/>
            <person name="Koehrsen M."/>
            <person name="Alvarado L."/>
            <person name="Berlin A.M."/>
            <person name="Borenstein D."/>
            <person name="Chapman S.B."/>
            <person name="Chen Z."/>
            <person name="Engels R."/>
            <person name="Freedman E."/>
            <person name="Gellesch M."/>
            <person name="Goldberg J."/>
            <person name="Griggs A."/>
            <person name="Gujja S."/>
            <person name="Heilman E.R."/>
            <person name="Heiman D.I."/>
            <person name="Hepburn T.A."/>
            <person name="Howarth C."/>
            <person name="Jen D."/>
            <person name="Larson L."/>
            <person name="Mehta T."/>
            <person name="Park D."/>
            <person name="Pearson M."/>
            <person name="Richards J."/>
            <person name="Roberts A."/>
            <person name="Saif S."/>
            <person name="Shea T.D."/>
            <person name="Shenoy N."/>
            <person name="Sisk P."/>
            <person name="Stolte C."/>
            <person name="Sykes S.N."/>
            <person name="Walk T."/>
            <person name="White J."/>
            <person name="Yandava C."/>
            <person name="Izard J."/>
            <person name="Baranova O.V."/>
            <person name="Blanton J.M."/>
            <person name="Tanner A.C."/>
            <person name="Dewhirst F."/>
            <person name="Haas B."/>
            <person name="Nusbaum C."/>
            <person name="Birren B."/>
        </authorList>
    </citation>
    <scope>NUCLEOTIDE SEQUENCE [LARGE SCALE GENOMIC DNA]</scope>
    <source>
        <strain evidence="6 7">F0304</strain>
    </source>
</reference>
<keyword evidence="2" id="KW-0012">Acyltransferase</keyword>
<feature type="domain" description="N-acetyltransferase" evidence="5">
    <location>
        <begin position="87"/>
        <end position="254"/>
    </location>
</feature>